<dbReference type="GO" id="GO:0019843">
    <property type="term" value="F:rRNA binding"/>
    <property type="evidence" value="ECO:0007669"/>
    <property type="project" value="UniProtKB-UniRule"/>
</dbReference>
<dbReference type="AlphaFoldDB" id="A0A0G1MVG0"/>
<dbReference type="InterPro" id="IPR012677">
    <property type="entry name" value="Nucleotide-bd_a/b_plait_sf"/>
</dbReference>
<evidence type="ECO:0000256" key="7">
    <source>
        <dbReference type="RuleBase" id="RU003934"/>
    </source>
</evidence>
<name>A0A0G1MVG0_9BACT</name>
<dbReference type="PROSITE" id="PS00050">
    <property type="entry name" value="RIBOSOMAL_L23"/>
    <property type="match status" value="1"/>
</dbReference>
<dbReference type="InterPro" id="IPR012678">
    <property type="entry name" value="Ribosomal_uL23/eL15/eS24_sf"/>
</dbReference>
<dbReference type="InterPro" id="IPR001014">
    <property type="entry name" value="Ribosomal_uL23_CS"/>
</dbReference>
<dbReference type="EMBL" id="LCLG01000002">
    <property type="protein sequence ID" value="KKU12301.1"/>
    <property type="molecule type" value="Genomic_DNA"/>
</dbReference>
<proteinExistence type="inferred from homology"/>
<comment type="similarity">
    <text evidence="1 6 7">Belongs to the universal ribosomal protein uL23 family.</text>
</comment>
<evidence type="ECO:0000313" key="8">
    <source>
        <dbReference type="EMBL" id="KKU12301.1"/>
    </source>
</evidence>
<dbReference type="GO" id="GO:1990904">
    <property type="term" value="C:ribonucleoprotein complex"/>
    <property type="evidence" value="ECO:0007669"/>
    <property type="project" value="UniProtKB-KW"/>
</dbReference>
<keyword evidence="2 6" id="KW-0699">rRNA-binding</keyword>
<comment type="subunit">
    <text evidence="6">Part of the 50S ribosomal subunit. Contacts protein L29, and trigger factor when it is bound to the ribosome.</text>
</comment>
<evidence type="ECO:0000256" key="5">
    <source>
        <dbReference type="ARBA" id="ARBA00023274"/>
    </source>
</evidence>
<dbReference type="Gene3D" id="3.30.70.330">
    <property type="match status" value="1"/>
</dbReference>
<evidence type="ECO:0000256" key="2">
    <source>
        <dbReference type="ARBA" id="ARBA00022730"/>
    </source>
</evidence>
<evidence type="ECO:0000256" key="1">
    <source>
        <dbReference type="ARBA" id="ARBA00006700"/>
    </source>
</evidence>
<gene>
    <name evidence="6" type="primary">rplW</name>
    <name evidence="8" type="ORF">UX19_C0002G0008</name>
</gene>
<dbReference type="NCBIfam" id="NF004363">
    <property type="entry name" value="PRK05738.2-4"/>
    <property type="match status" value="1"/>
</dbReference>
<dbReference type="Pfam" id="PF00276">
    <property type="entry name" value="Ribosomal_L23"/>
    <property type="match status" value="1"/>
</dbReference>
<dbReference type="Proteomes" id="UP000034653">
    <property type="component" value="Unassembled WGS sequence"/>
</dbReference>
<comment type="caution">
    <text evidence="8">The sequence shown here is derived from an EMBL/GenBank/DDBJ whole genome shotgun (WGS) entry which is preliminary data.</text>
</comment>
<evidence type="ECO:0000256" key="6">
    <source>
        <dbReference type="HAMAP-Rule" id="MF_01369"/>
    </source>
</evidence>
<dbReference type="GO" id="GO:0006412">
    <property type="term" value="P:translation"/>
    <property type="evidence" value="ECO:0007669"/>
    <property type="project" value="UniProtKB-UniRule"/>
</dbReference>
<evidence type="ECO:0000313" key="9">
    <source>
        <dbReference type="Proteomes" id="UP000034653"/>
    </source>
</evidence>
<comment type="function">
    <text evidence="6">One of the early assembly proteins it binds 23S rRNA. One of the proteins that surrounds the polypeptide exit tunnel on the outside of the ribosome. Forms the main docking site for trigger factor binding to the ribosome.</text>
</comment>
<dbReference type="InterPro" id="IPR013025">
    <property type="entry name" value="Ribosomal_uL23-like"/>
</dbReference>
<dbReference type="HAMAP" id="MF_01369_B">
    <property type="entry name" value="Ribosomal_uL23_B"/>
    <property type="match status" value="1"/>
</dbReference>
<keyword evidence="5 6" id="KW-0687">Ribonucleoprotein</keyword>
<keyword evidence="3 6" id="KW-0694">RNA-binding</keyword>
<evidence type="ECO:0000256" key="3">
    <source>
        <dbReference type="ARBA" id="ARBA00022884"/>
    </source>
</evidence>
<dbReference type="SUPFAM" id="SSF54189">
    <property type="entry name" value="Ribosomal proteins S24e, L23 and L15e"/>
    <property type="match status" value="1"/>
</dbReference>
<reference evidence="8 9" key="1">
    <citation type="journal article" date="2015" name="Nature">
        <title>rRNA introns, odd ribosomes, and small enigmatic genomes across a large radiation of phyla.</title>
        <authorList>
            <person name="Brown C.T."/>
            <person name="Hug L.A."/>
            <person name="Thomas B.C."/>
            <person name="Sharon I."/>
            <person name="Castelle C.J."/>
            <person name="Singh A."/>
            <person name="Wilkins M.J."/>
            <person name="Williams K.H."/>
            <person name="Banfield J.F."/>
        </authorList>
    </citation>
    <scope>NUCLEOTIDE SEQUENCE [LARGE SCALE GENOMIC DNA]</scope>
</reference>
<dbReference type="GO" id="GO:0005840">
    <property type="term" value="C:ribosome"/>
    <property type="evidence" value="ECO:0007669"/>
    <property type="project" value="UniProtKB-KW"/>
</dbReference>
<dbReference type="GO" id="GO:0003735">
    <property type="term" value="F:structural constituent of ribosome"/>
    <property type="evidence" value="ECO:0007669"/>
    <property type="project" value="InterPro"/>
</dbReference>
<evidence type="ECO:0000256" key="4">
    <source>
        <dbReference type="ARBA" id="ARBA00022980"/>
    </source>
</evidence>
<accession>A0A0G1MVG0</accession>
<keyword evidence="4 6" id="KW-0689">Ribosomal protein</keyword>
<organism evidence="8 9">
    <name type="scientific">Candidatus Woesebacteria bacterium GW2011_GWA1_45_8</name>
    <dbReference type="NCBI Taxonomy" id="1618559"/>
    <lineage>
        <taxon>Bacteria</taxon>
        <taxon>Candidatus Woeseibacteriota</taxon>
    </lineage>
</organism>
<sequence>MKLIPIVTEKSLKDAKAGRYTFTVLPGFNKAEIRKAVEGMFKVHVTGIATMNYRGGTKRNFRGQIRSKAASKKAIVTLAKDEKIDLFEEKKK</sequence>
<protein>
    <recommendedName>
        <fullName evidence="6">Large ribosomal subunit protein uL23</fullName>
    </recommendedName>
</protein>